<dbReference type="Proteomes" id="UP000275408">
    <property type="component" value="Unassembled WGS sequence"/>
</dbReference>
<keyword evidence="2" id="KW-1185">Reference proteome</keyword>
<sequence length="267" mass="30736">MRPKKFDFWRKLDSEKLQQQIILHFLPEGVALLVRLHEAYPRKNLKETPPGSNRAFSLSRTDGLERENKYFPHAEPLHTQDYKRVLASVKECDKILGGDLPWTNNTPSSFKVKRTNLTQWNKRMMFEKTYGCQSIKIYIYNRIQKSKQKPVLPSVYLEASSFCHICSERLILINSWPDALAMAWTRLVLPTPGDPSNKMGRGYPQHCISSSSCSTCLFRNSRQAWYASFTPLDVADVVVADVDNDDETKILDPAPKASRKTRQAPWT</sequence>
<evidence type="ECO:0000313" key="1">
    <source>
        <dbReference type="EMBL" id="RMX54549.1"/>
    </source>
</evidence>
<name>A0A3M6ULT9_POCDA</name>
<gene>
    <name evidence="1" type="ORF">pdam_00004564</name>
</gene>
<accession>A0A3M6ULT9</accession>
<reference evidence="1 2" key="1">
    <citation type="journal article" date="2018" name="Sci. Rep.">
        <title>Comparative analysis of the Pocillopora damicornis genome highlights role of immune system in coral evolution.</title>
        <authorList>
            <person name="Cunning R."/>
            <person name="Bay R.A."/>
            <person name="Gillette P."/>
            <person name="Baker A.C."/>
            <person name="Traylor-Knowles N."/>
        </authorList>
    </citation>
    <scope>NUCLEOTIDE SEQUENCE [LARGE SCALE GENOMIC DNA]</scope>
    <source>
        <strain evidence="1">RSMAS</strain>
        <tissue evidence="1">Whole animal</tissue>
    </source>
</reference>
<comment type="caution">
    <text evidence="1">The sequence shown here is derived from an EMBL/GenBank/DDBJ whole genome shotgun (WGS) entry which is preliminary data.</text>
</comment>
<dbReference type="EMBL" id="RCHS01001247">
    <property type="protein sequence ID" value="RMX54549.1"/>
    <property type="molecule type" value="Genomic_DNA"/>
</dbReference>
<dbReference type="AlphaFoldDB" id="A0A3M6ULT9"/>
<organism evidence="1 2">
    <name type="scientific">Pocillopora damicornis</name>
    <name type="common">Cauliflower coral</name>
    <name type="synonym">Millepora damicornis</name>
    <dbReference type="NCBI Taxonomy" id="46731"/>
    <lineage>
        <taxon>Eukaryota</taxon>
        <taxon>Metazoa</taxon>
        <taxon>Cnidaria</taxon>
        <taxon>Anthozoa</taxon>
        <taxon>Hexacorallia</taxon>
        <taxon>Scleractinia</taxon>
        <taxon>Astrocoeniina</taxon>
        <taxon>Pocilloporidae</taxon>
        <taxon>Pocillopora</taxon>
    </lineage>
</organism>
<proteinExistence type="predicted"/>
<protein>
    <submittedName>
        <fullName evidence="1">Uncharacterized protein</fullName>
    </submittedName>
</protein>
<evidence type="ECO:0000313" key="2">
    <source>
        <dbReference type="Proteomes" id="UP000275408"/>
    </source>
</evidence>